<evidence type="ECO:0000313" key="2">
    <source>
        <dbReference type="EMBL" id="CDR44352.1"/>
    </source>
</evidence>
<feature type="transmembrane region" description="Helical" evidence="1">
    <location>
        <begin position="199"/>
        <end position="228"/>
    </location>
</feature>
<evidence type="ECO:0000256" key="1">
    <source>
        <dbReference type="SAM" id="Phobius"/>
    </source>
</evidence>
<keyword evidence="1" id="KW-1133">Transmembrane helix</keyword>
<sequence length="305" mass="33343">MSRPDTLFDVDDSATGNLSFQNFGSTTIQPDLPSGRISPNASPHVRANEQLYSAEQHIGGTIDGATKSGGVLNLDFYSGWFDVDTMTVLTRCYKTLIPKEDYVSEVLAGVPDLYGPFWVPSTLVFSLFLTSSLWSSINAYLNDVEYAYDFTRLGAATSVVYTYCLGLPVVMWTAIKYWAGASERSPVEIISLYGYQSTVWILVAWLTLIPIAPLRLFLAFLGTLLSLFFLTRNLYPILSNAPNVSARLLIVVAAVLHLIFAIALWWGFMAGGSGAFDGKKLKDVAGEIGTGIGGGIDGDGMRWKW</sequence>
<name>A0A061B329_RHOTO</name>
<dbReference type="PANTHER" id="PTHR12822:SF2">
    <property type="entry name" value="PROTEIN YIPF"/>
    <property type="match status" value="1"/>
</dbReference>
<dbReference type="InterPro" id="IPR039765">
    <property type="entry name" value="Yip5/YIPF1/YIPF2"/>
</dbReference>
<dbReference type="GO" id="GO:0016192">
    <property type="term" value="P:vesicle-mediated transport"/>
    <property type="evidence" value="ECO:0007669"/>
    <property type="project" value="InterPro"/>
</dbReference>
<feature type="transmembrane region" description="Helical" evidence="1">
    <location>
        <begin position="248"/>
        <end position="268"/>
    </location>
</feature>
<keyword evidence="1" id="KW-0812">Transmembrane</keyword>
<accession>A0A061B329</accession>
<dbReference type="OrthoDB" id="10256463at2759"/>
<keyword evidence="1" id="KW-0472">Membrane</keyword>
<protein>
    <submittedName>
        <fullName evidence="2">RHTO0S09e02982g1_1</fullName>
    </submittedName>
</protein>
<dbReference type="AlphaFoldDB" id="A0A061B329"/>
<dbReference type="GO" id="GO:0031267">
    <property type="term" value="F:small GTPase binding"/>
    <property type="evidence" value="ECO:0007669"/>
    <property type="project" value="InterPro"/>
</dbReference>
<organism evidence="2">
    <name type="scientific">Rhodotorula toruloides</name>
    <name type="common">Yeast</name>
    <name type="synonym">Rhodosporidium toruloides</name>
    <dbReference type="NCBI Taxonomy" id="5286"/>
    <lineage>
        <taxon>Eukaryota</taxon>
        <taxon>Fungi</taxon>
        <taxon>Dikarya</taxon>
        <taxon>Basidiomycota</taxon>
        <taxon>Pucciniomycotina</taxon>
        <taxon>Microbotryomycetes</taxon>
        <taxon>Sporidiobolales</taxon>
        <taxon>Sporidiobolaceae</taxon>
        <taxon>Rhodotorula</taxon>
    </lineage>
</organism>
<reference evidence="2" key="1">
    <citation type="journal article" date="2014" name="Genome Announc.">
        <title>Draft genome sequence of Rhodosporidium toruloides CECT1137, an oleaginous yeast of biotechnological interest.</title>
        <authorList>
            <person name="Morin N."/>
            <person name="Calcas X."/>
            <person name="Devillers H."/>
            <person name="Durrens P."/>
            <person name="Sherman D.J."/>
            <person name="Nicaud J.-M."/>
            <person name="Neuveglise C."/>
        </authorList>
    </citation>
    <scope>NUCLEOTIDE SEQUENCE</scope>
    <source>
        <strain evidence="2">CECT1137</strain>
    </source>
</reference>
<dbReference type="EMBL" id="LK052944">
    <property type="protein sequence ID" value="CDR44352.1"/>
    <property type="molecule type" value="Genomic_DNA"/>
</dbReference>
<feature type="transmembrane region" description="Helical" evidence="1">
    <location>
        <begin position="117"/>
        <end position="141"/>
    </location>
</feature>
<feature type="transmembrane region" description="Helical" evidence="1">
    <location>
        <begin position="153"/>
        <end position="179"/>
    </location>
</feature>
<dbReference type="GO" id="GO:0005794">
    <property type="term" value="C:Golgi apparatus"/>
    <property type="evidence" value="ECO:0007669"/>
    <property type="project" value="InterPro"/>
</dbReference>
<dbReference type="PANTHER" id="PTHR12822">
    <property type="entry name" value="PROTEIN YIPF"/>
    <property type="match status" value="1"/>
</dbReference>
<proteinExistence type="predicted"/>
<gene>
    <name evidence="2" type="ORF">RHTO0S_09e02982g</name>
</gene>